<evidence type="ECO:0000256" key="1">
    <source>
        <dbReference type="ARBA" id="ARBA00009558"/>
    </source>
</evidence>
<proteinExistence type="inferred from homology"/>
<keyword evidence="2 9" id="KW-0328">Glycosyltransferase</keyword>
<dbReference type="PANTHER" id="PTHR45641:SF1">
    <property type="entry name" value="AAA+ ATPASE DOMAIN-CONTAINING PROTEIN"/>
    <property type="match status" value="1"/>
</dbReference>
<keyword evidence="9" id="KW-0521">NADP</keyword>
<feature type="repeat" description="TPR" evidence="8">
    <location>
        <begin position="555"/>
        <end position="588"/>
    </location>
</feature>
<dbReference type="AlphaFoldDB" id="A0A814HE21"/>
<feature type="repeat" description="TPR" evidence="8">
    <location>
        <begin position="513"/>
        <end position="546"/>
    </location>
</feature>
<dbReference type="Pfam" id="PF01129">
    <property type="entry name" value="ART"/>
    <property type="match status" value="1"/>
</dbReference>
<dbReference type="InterPro" id="IPR019734">
    <property type="entry name" value="TPR_rpt"/>
</dbReference>
<dbReference type="Proteomes" id="UP000663844">
    <property type="component" value="Unassembled WGS sequence"/>
</dbReference>
<dbReference type="SMART" id="SM00028">
    <property type="entry name" value="TPR"/>
    <property type="match status" value="6"/>
</dbReference>
<evidence type="ECO:0000256" key="6">
    <source>
        <dbReference type="ARBA" id="ARBA00022803"/>
    </source>
</evidence>
<gene>
    <name evidence="10" type="ORF">JYZ213_LOCUS16416</name>
    <name evidence="11" type="ORF">OXD698_LOCUS15997</name>
</gene>
<dbReference type="Pfam" id="PF13424">
    <property type="entry name" value="TPR_12"/>
    <property type="match status" value="3"/>
</dbReference>
<evidence type="ECO:0000256" key="4">
    <source>
        <dbReference type="ARBA" id="ARBA00022695"/>
    </source>
</evidence>
<evidence type="ECO:0000256" key="5">
    <source>
        <dbReference type="ARBA" id="ARBA00022737"/>
    </source>
</evidence>
<dbReference type="Proteomes" id="UP000663845">
    <property type="component" value="Unassembled WGS sequence"/>
</dbReference>
<sequence length="660" mass="75994">MAMLAESKHTQAGRERFSLVWLDAATNNSTEQVDTEQQLQSNIDHLITFTDISSCKKYLRSCDKNCRLVLIVNGGFGRELVPKIHELQQIISIYVFCLDKQLHEEWTKQFNKVKGVFTQLTDLIAAIQSEGERRSLRIDEPLSISIEGRSTTEINGGFLHSQLLINALLHMYVSATAVDEIIDSWKSRYHGNKKELKILKEYRKTYSPCKALWWYTRESFLYKLLNEGLRKQDIDTLFLFRFFIHDLCTQLDQNRCLSPVNVYRGQLMSKDELKVLKESIGQLISMNSFLSTSLDRKQAIHFLKKKDTTNHSRVLFEIYADPRHSTTKPFANITTMSYFPSEGEVLFMLGSIFRLHHVHDEDDFCIVELRLCSDDHLSVKNIFEHMKNQIDARDGFLSYGNVLFQMGQVDYAEKYYERGLKELSSKHANVVYYYHGLGLVKKERGDFVSSLCYFEKALALYKKTGNQSSVASIYNNIATVHSAKGDYKEARNSYDMALAIYITENGQNHEDVAMCYNNIGAIYYQEKKYLDAFNFYEKALNIWQRTLPADHSQLGVSYSNIGAVCMNLHDYTSALENYNRALTIKEKTLVPQHHSIASTHQSIGLVHEHNGNSKQALVHYQKAAAIYRHSYPADHPNVIQIEQHIQRITTSNTVNAVHSQ</sequence>
<feature type="repeat" description="TPR" evidence="8">
    <location>
        <begin position="471"/>
        <end position="504"/>
    </location>
</feature>
<comment type="catalytic activity">
    <reaction evidence="7 9">
        <text>L-arginyl-[protein] + NAD(+) = N(omega)-(ADP-D-ribosyl)-L-arginyl-[protein] + nicotinamide + H(+)</text>
        <dbReference type="Rhea" id="RHEA:19149"/>
        <dbReference type="Rhea" id="RHEA-COMP:10532"/>
        <dbReference type="Rhea" id="RHEA-COMP:15087"/>
        <dbReference type="ChEBI" id="CHEBI:15378"/>
        <dbReference type="ChEBI" id="CHEBI:17154"/>
        <dbReference type="ChEBI" id="CHEBI:29965"/>
        <dbReference type="ChEBI" id="CHEBI:57540"/>
        <dbReference type="ChEBI" id="CHEBI:142554"/>
        <dbReference type="EC" id="2.4.2.31"/>
    </reaction>
</comment>
<dbReference type="PROSITE" id="PS50005">
    <property type="entry name" value="TPR"/>
    <property type="match status" value="3"/>
</dbReference>
<dbReference type="SUPFAM" id="SSF48452">
    <property type="entry name" value="TPR-like"/>
    <property type="match status" value="1"/>
</dbReference>
<reference evidence="10" key="1">
    <citation type="submission" date="2021-02" db="EMBL/GenBank/DDBJ databases">
        <authorList>
            <person name="Nowell W R."/>
        </authorList>
    </citation>
    <scope>NUCLEOTIDE SEQUENCE</scope>
</reference>
<dbReference type="PROSITE" id="PS51996">
    <property type="entry name" value="TR_MART"/>
    <property type="match status" value="1"/>
</dbReference>
<dbReference type="EMBL" id="CAJOAZ010001077">
    <property type="protein sequence ID" value="CAF3760642.1"/>
    <property type="molecule type" value="Genomic_DNA"/>
</dbReference>
<dbReference type="Gene3D" id="3.90.176.10">
    <property type="entry name" value="Toxin ADP-ribosyltransferase, Chain A, domain 1"/>
    <property type="match status" value="1"/>
</dbReference>
<dbReference type="Gene3D" id="1.25.40.10">
    <property type="entry name" value="Tetratricopeptide repeat domain"/>
    <property type="match status" value="2"/>
</dbReference>
<comment type="caution">
    <text evidence="10">The sequence shown here is derived from an EMBL/GenBank/DDBJ whole genome shotgun (WGS) entry which is preliminary data.</text>
</comment>
<evidence type="ECO:0000313" key="11">
    <source>
        <dbReference type="EMBL" id="CAF3760642.1"/>
    </source>
</evidence>
<organism evidence="10 12">
    <name type="scientific">Adineta steineri</name>
    <dbReference type="NCBI Taxonomy" id="433720"/>
    <lineage>
        <taxon>Eukaryota</taxon>
        <taxon>Metazoa</taxon>
        <taxon>Spiralia</taxon>
        <taxon>Gnathifera</taxon>
        <taxon>Rotifera</taxon>
        <taxon>Eurotatoria</taxon>
        <taxon>Bdelloidea</taxon>
        <taxon>Adinetida</taxon>
        <taxon>Adinetidae</taxon>
        <taxon>Adineta</taxon>
    </lineage>
</organism>
<evidence type="ECO:0000256" key="8">
    <source>
        <dbReference type="PROSITE-ProRule" id="PRU00339"/>
    </source>
</evidence>
<dbReference type="PANTHER" id="PTHR45641">
    <property type="entry name" value="TETRATRICOPEPTIDE REPEAT PROTEIN (AFU_ORTHOLOGUE AFUA_6G03870)"/>
    <property type="match status" value="1"/>
</dbReference>
<dbReference type="EMBL" id="CAJNOG010000147">
    <property type="protein sequence ID" value="CAF1008897.1"/>
    <property type="molecule type" value="Genomic_DNA"/>
</dbReference>
<keyword evidence="4" id="KW-0548">Nucleotidyltransferase</keyword>
<evidence type="ECO:0000256" key="9">
    <source>
        <dbReference type="RuleBase" id="RU361228"/>
    </source>
</evidence>
<dbReference type="EC" id="2.4.2.31" evidence="9"/>
<accession>A0A814HE21</accession>
<evidence type="ECO:0000313" key="12">
    <source>
        <dbReference type="Proteomes" id="UP000663845"/>
    </source>
</evidence>
<name>A0A814HE21_9BILA</name>
<evidence type="ECO:0000256" key="2">
    <source>
        <dbReference type="ARBA" id="ARBA00022676"/>
    </source>
</evidence>
<evidence type="ECO:0000313" key="10">
    <source>
        <dbReference type="EMBL" id="CAF1008897.1"/>
    </source>
</evidence>
<dbReference type="GO" id="GO:0016779">
    <property type="term" value="F:nucleotidyltransferase activity"/>
    <property type="evidence" value="ECO:0007669"/>
    <property type="project" value="UniProtKB-KW"/>
</dbReference>
<dbReference type="GO" id="GO:0106274">
    <property type="term" value="F:NAD+-protein-arginine ADP-ribosyltransferase activity"/>
    <property type="evidence" value="ECO:0007669"/>
    <property type="project" value="UniProtKB-EC"/>
</dbReference>
<dbReference type="InterPro" id="IPR000768">
    <property type="entry name" value="ART"/>
</dbReference>
<keyword evidence="9" id="KW-0520">NAD</keyword>
<keyword evidence="6 8" id="KW-0802">TPR repeat</keyword>
<evidence type="ECO:0000256" key="7">
    <source>
        <dbReference type="ARBA" id="ARBA00047597"/>
    </source>
</evidence>
<protein>
    <recommendedName>
        <fullName evidence="9">NAD(P)(+)--arginine ADP-ribosyltransferase</fullName>
        <ecNumber evidence="9">2.4.2.31</ecNumber>
    </recommendedName>
    <alternativeName>
        <fullName evidence="9">Mono(ADP-ribosyl)transferase</fullName>
    </alternativeName>
</protein>
<comment type="similarity">
    <text evidence="1 9">Belongs to the Arg-specific ADP-ribosyltransferase family.</text>
</comment>
<evidence type="ECO:0000256" key="3">
    <source>
        <dbReference type="ARBA" id="ARBA00022679"/>
    </source>
</evidence>
<dbReference type="InterPro" id="IPR011990">
    <property type="entry name" value="TPR-like_helical_dom_sf"/>
</dbReference>
<keyword evidence="5" id="KW-0677">Repeat</keyword>
<dbReference type="SUPFAM" id="SSF56399">
    <property type="entry name" value="ADP-ribosylation"/>
    <property type="match status" value="1"/>
</dbReference>
<keyword evidence="3 9" id="KW-0808">Transferase</keyword>